<dbReference type="SUPFAM" id="SSF52540">
    <property type="entry name" value="P-loop containing nucleoside triphosphate hydrolases"/>
    <property type="match status" value="1"/>
</dbReference>
<dbReference type="PROSITE" id="PS00211">
    <property type="entry name" value="ABC_TRANSPORTER_1"/>
    <property type="match status" value="1"/>
</dbReference>
<dbReference type="GO" id="GO:0006865">
    <property type="term" value="P:amino acid transport"/>
    <property type="evidence" value="ECO:0007669"/>
    <property type="project" value="UniProtKB-KW"/>
</dbReference>
<dbReference type="FunFam" id="3.40.50.300:FF:000056">
    <property type="entry name" value="Cell division ATP-binding protein FtsE"/>
    <property type="match status" value="1"/>
</dbReference>
<keyword evidence="6" id="KW-1278">Translocase</keyword>
<protein>
    <submittedName>
        <fullName evidence="12">ABC-type metal ion transport system, ATPase component</fullName>
    </submittedName>
</protein>
<evidence type="ECO:0000313" key="13">
    <source>
        <dbReference type="Proteomes" id="UP000006666"/>
    </source>
</evidence>
<dbReference type="PANTHER" id="PTHR43166">
    <property type="entry name" value="AMINO ACID IMPORT ATP-BINDING PROTEIN"/>
    <property type="match status" value="1"/>
</dbReference>
<name>C7NIS7_KYTSD</name>
<dbReference type="Gene3D" id="3.40.50.300">
    <property type="entry name" value="P-loop containing nucleotide triphosphate hydrolases"/>
    <property type="match status" value="1"/>
</dbReference>
<keyword evidence="3" id="KW-1003">Cell membrane</keyword>
<dbReference type="GO" id="GO:0016887">
    <property type="term" value="F:ATP hydrolysis activity"/>
    <property type="evidence" value="ECO:0007669"/>
    <property type="project" value="InterPro"/>
</dbReference>
<evidence type="ECO:0000256" key="2">
    <source>
        <dbReference type="ARBA" id="ARBA00022448"/>
    </source>
</evidence>
<evidence type="ECO:0000313" key="12">
    <source>
        <dbReference type="EMBL" id="ACV06715.1"/>
    </source>
</evidence>
<dbReference type="GO" id="GO:0005524">
    <property type="term" value="F:ATP binding"/>
    <property type="evidence" value="ECO:0007669"/>
    <property type="project" value="UniProtKB-KW"/>
</dbReference>
<comment type="similarity">
    <text evidence="1">Belongs to the ABC transporter superfamily.</text>
</comment>
<dbReference type="Pfam" id="PF00005">
    <property type="entry name" value="ABC_tran"/>
    <property type="match status" value="1"/>
</dbReference>
<dbReference type="eggNOG" id="COG1135">
    <property type="taxonomic scope" value="Bacteria"/>
</dbReference>
<dbReference type="EMBL" id="CP001686">
    <property type="protein sequence ID" value="ACV06715.1"/>
    <property type="molecule type" value="Genomic_DNA"/>
</dbReference>
<keyword evidence="7" id="KW-0029">Amino-acid transport</keyword>
<dbReference type="InterPro" id="IPR017871">
    <property type="entry name" value="ABC_transporter-like_CS"/>
</dbReference>
<dbReference type="PROSITE" id="PS50893">
    <property type="entry name" value="ABC_TRANSPORTER_2"/>
    <property type="match status" value="1"/>
</dbReference>
<gene>
    <name evidence="12" type="ordered locus">Ksed_17000</name>
</gene>
<dbReference type="HOGENOM" id="CLU_000604_1_3_11"/>
<evidence type="ECO:0000256" key="3">
    <source>
        <dbReference type="ARBA" id="ARBA00022475"/>
    </source>
</evidence>
<keyword evidence="8" id="KW-0472">Membrane</keyword>
<keyword evidence="4" id="KW-0547">Nucleotide-binding</keyword>
<dbReference type="CDD" id="cd03258">
    <property type="entry name" value="ABC_MetN_methionine_transporter"/>
    <property type="match status" value="1"/>
</dbReference>
<evidence type="ECO:0000256" key="8">
    <source>
        <dbReference type="ARBA" id="ARBA00023136"/>
    </source>
</evidence>
<evidence type="ECO:0000256" key="1">
    <source>
        <dbReference type="ARBA" id="ARBA00005417"/>
    </source>
</evidence>
<keyword evidence="2" id="KW-0813">Transport</keyword>
<keyword evidence="5" id="KW-0067">ATP-binding</keyword>
<sequence>MENISKTYPARGGGEAVHALDDVSLQIDRGQVHGVVGPSGSGKSTLVRCINLLERPTSGRVTVDGRELTALSAAEVRRARREIGMIFQHFNLLDSRTALENVALPLELAGVGRRERARRATELLDRVGLAERAGAHPRQLSGGQKQRVAIARALVTNPTVLLCDEATSALDPETTASVLDLLRELTADLGLTTVLITHEMDVITRVADAVTLLSAGRVVESGTLAEVASNRGSALATQLVPRPVRGLDAADLPAGSRIVTVDLATQDETRVIAELTAAGNSVQVAAARVENLHGARVGTLDLLVQPAGWTAPTTATTRQELPA</sequence>
<accession>C7NIS7</accession>
<dbReference type="GO" id="GO:0005886">
    <property type="term" value="C:plasma membrane"/>
    <property type="evidence" value="ECO:0007669"/>
    <property type="project" value="UniProtKB-ARBA"/>
</dbReference>
<dbReference type="KEGG" id="kse:Ksed_17000"/>
<feature type="domain" description="ABC transporter" evidence="11">
    <location>
        <begin position="1"/>
        <end position="240"/>
    </location>
</feature>
<dbReference type="InterPro" id="IPR003593">
    <property type="entry name" value="AAA+_ATPase"/>
</dbReference>
<comment type="subunit">
    <text evidence="10">Homodimer. Forms a membrane-associated complex with FtsX.</text>
</comment>
<dbReference type="InterPro" id="IPR050086">
    <property type="entry name" value="MetN_ABC_transporter-like"/>
</dbReference>
<reference evidence="12 13" key="1">
    <citation type="journal article" date="2009" name="Stand. Genomic Sci.">
        <title>Complete genome sequence of Kytococcus sedentarius type strain (541).</title>
        <authorList>
            <person name="Sims D."/>
            <person name="Brettin T."/>
            <person name="Detter J.C."/>
            <person name="Han C."/>
            <person name="Lapidus A."/>
            <person name="Copeland A."/>
            <person name="Glavina Del Rio T."/>
            <person name="Nolan M."/>
            <person name="Chen F."/>
            <person name="Lucas S."/>
            <person name="Tice H."/>
            <person name="Cheng J.F."/>
            <person name="Bruce D."/>
            <person name="Goodwin L."/>
            <person name="Pitluck S."/>
            <person name="Ovchinnikova G."/>
            <person name="Pati A."/>
            <person name="Ivanova N."/>
            <person name="Mavrommatis K."/>
            <person name="Chen A."/>
            <person name="Palaniappan K."/>
            <person name="D'haeseleer P."/>
            <person name="Chain P."/>
            <person name="Bristow J."/>
            <person name="Eisen J.A."/>
            <person name="Markowitz V."/>
            <person name="Hugenholtz P."/>
            <person name="Schneider S."/>
            <person name="Goker M."/>
            <person name="Pukall R."/>
            <person name="Kyrpides N.C."/>
            <person name="Klenk H.P."/>
        </authorList>
    </citation>
    <scope>NUCLEOTIDE SEQUENCE [LARGE SCALE GENOMIC DNA]</scope>
    <source>
        <strain evidence="13">ATCC 14392 / DSM 20547 / JCM 11482 / CCUG 33030 / NBRC 15357 / NCTC 11040 / CCM 314 / 541</strain>
    </source>
</reference>
<dbReference type="STRING" id="478801.Ksed_17000"/>
<evidence type="ECO:0000259" key="11">
    <source>
        <dbReference type="PROSITE" id="PS50893"/>
    </source>
</evidence>
<dbReference type="SMART" id="SM00382">
    <property type="entry name" value="AAA"/>
    <property type="match status" value="1"/>
</dbReference>
<evidence type="ECO:0000256" key="10">
    <source>
        <dbReference type="ARBA" id="ARBA00063837"/>
    </source>
</evidence>
<proteinExistence type="inferred from homology"/>
<keyword evidence="13" id="KW-1185">Reference proteome</keyword>
<dbReference type="PANTHER" id="PTHR43166:SF30">
    <property type="entry name" value="METHIONINE IMPORT ATP-BINDING PROTEIN METN"/>
    <property type="match status" value="1"/>
</dbReference>
<dbReference type="Proteomes" id="UP000006666">
    <property type="component" value="Chromosome"/>
</dbReference>
<dbReference type="InterPro" id="IPR003439">
    <property type="entry name" value="ABC_transporter-like_ATP-bd"/>
</dbReference>
<dbReference type="AlphaFoldDB" id="C7NIS7"/>
<dbReference type="InterPro" id="IPR027417">
    <property type="entry name" value="P-loop_NTPase"/>
</dbReference>
<evidence type="ECO:0000256" key="9">
    <source>
        <dbReference type="ARBA" id="ARBA00054718"/>
    </source>
</evidence>
<organism evidence="12 13">
    <name type="scientific">Kytococcus sedentarius (strain ATCC 14392 / DSM 20547 / JCM 11482 / CCUG 33030 / NBRC 15357 / NCTC 11040 / CCM 314 / 541)</name>
    <name type="common">Micrococcus sedentarius</name>
    <dbReference type="NCBI Taxonomy" id="478801"/>
    <lineage>
        <taxon>Bacteria</taxon>
        <taxon>Bacillati</taxon>
        <taxon>Actinomycetota</taxon>
        <taxon>Actinomycetes</taxon>
        <taxon>Micrococcales</taxon>
        <taxon>Kytococcaceae</taxon>
        <taxon>Kytococcus</taxon>
    </lineage>
</organism>
<comment type="function">
    <text evidence="9">Part of the ABC transporter FtsEX involved in cellular division. Has ATPase activity.</text>
</comment>
<evidence type="ECO:0000256" key="7">
    <source>
        <dbReference type="ARBA" id="ARBA00022970"/>
    </source>
</evidence>
<evidence type="ECO:0000256" key="6">
    <source>
        <dbReference type="ARBA" id="ARBA00022967"/>
    </source>
</evidence>
<evidence type="ECO:0000256" key="4">
    <source>
        <dbReference type="ARBA" id="ARBA00022741"/>
    </source>
</evidence>
<evidence type="ECO:0000256" key="5">
    <source>
        <dbReference type="ARBA" id="ARBA00022840"/>
    </source>
</evidence>
<dbReference type="InterPro" id="IPR041701">
    <property type="entry name" value="MetN_ABC"/>
</dbReference>